<dbReference type="InterPro" id="IPR041527">
    <property type="entry name" value="YhcG_N"/>
</dbReference>
<protein>
    <recommendedName>
        <fullName evidence="5">DUF1016 domain-containing protein</fullName>
    </recommendedName>
</protein>
<dbReference type="EMBL" id="BMNA01000015">
    <property type="protein sequence ID" value="GGM15768.1"/>
    <property type="molecule type" value="Genomic_DNA"/>
</dbReference>
<accession>A0A917WMN4</accession>
<gene>
    <name evidence="3" type="ORF">GCM10011594_39780</name>
</gene>
<dbReference type="GO" id="GO:0003676">
    <property type="term" value="F:nucleic acid binding"/>
    <property type="evidence" value="ECO:0007669"/>
    <property type="project" value="InterPro"/>
</dbReference>
<dbReference type="InterPro" id="IPR053148">
    <property type="entry name" value="PD-DEXK-like_domain"/>
</dbReference>
<name>A0A917WMN4_9ACTN</name>
<dbReference type="PANTHER" id="PTHR30547">
    <property type="entry name" value="UNCHARACTERIZED PROTEIN YHCG-RELATED"/>
    <property type="match status" value="1"/>
</dbReference>
<dbReference type="Gene3D" id="3.40.1350.10">
    <property type="match status" value="1"/>
</dbReference>
<dbReference type="Pfam" id="PF06250">
    <property type="entry name" value="YhcG_C"/>
    <property type="match status" value="1"/>
</dbReference>
<comment type="caution">
    <text evidence="3">The sequence shown here is derived from an EMBL/GenBank/DDBJ whole genome shotgun (WGS) entry which is preliminary data.</text>
</comment>
<evidence type="ECO:0000313" key="4">
    <source>
        <dbReference type="Proteomes" id="UP000655208"/>
    </source>
</evidence>
<dbReference type="Pfam" id="PF17761">
    <property type="entry name" value="DUF1016_N"/>
    <property type="match status" value="1"/>
</dbReference>
<dbReference type="Proteomes" id="UP000655208">
    <property type="component" value="Unassembled WGS sequence"/>
</dbReference>
<feature type="domain" description="YhcG PDDEXK nuclease" evidence="1">
    <location>
        <begin position="173"/>
        <end position="313"/>
    </location>
</feature>
<evidence type="ECO:0000259" key="1">
    <source>
        <dbReference type="Pfam" id="PF06250"/>
    </source>
</evidence>
<dbReference type="InterPro" id="IPR011856">
    <property type="entry name" value="tRNA_endonuc-like_dom_sf"/>
</dbReference>
<sequence>MTSEVLPEGYPELLAQVKADVLATRLRVVRAANTDLVGLYWRIGKLILDRQHEQGWGTRVIDRLAADLREELGEQRGWSRSNLFSMRALAAAWPDPAIVQQAVGRLPWGQVTVLLKVQDPHEREWYAQRSAVDGWSRKVLEHHIATDLRSRLGAAPNNFPAHLDAADADQAREILRDPYVFDFLGLDSSASERDLEDGLLSRLQDTLLEFYGCAFVGRQVRIEVGGDEFFIDLLLFHPEQLRYVVVELKVGKFEPAHLGQLQFYVGAINQQKRRPDKHASTLGILVCSSGTDEVVRFALGSANSPMAVATYTYDTLPAAERAVLPAAEDIAAAITPTPPLNGHLADRLLDQLAAVHQNLRHPRSIRRARNTLLDIRQGKDPNTLIANVKARFSNGQDVQLDDEAAVRVLELVRTLYKEQDGSST</sequence>
<dbReference type="PANTHER" id="PTHR30547:SF0">
    <property type="entry name" value="BLR8175 PROTEIN"/>
    <property type="match status" value="1"/>
</dbReference>
<reference evidence="3" key="1">
    <citation type="journal article" date="2014" name="Int. J. Syst. Evol. Microbiol.">
        <title>Complete genome sequence of Corynebacterium casei LMG S-19264T (=DSM 44701T), isolated from a smear-ripened cheese.</title>
        <authorList>
            <consortium name="US DOE Joint Genome Institute (JGI-PGF)"/>
            <person name="Walter F."/>
            <person name="Albersmeier A."/>
            <person name="Kalinowski J."/>
            <person name="Ruckert C."/>
        </authorList>
    </citation>
    <scope>NUCLEOTIDE SEQUENCE</scope>
    <source>
        <strain evidence="3">CGMCC 4.7308</strain>
    </source>
</reference>
<feature type="domain" description="YhcG N-terminal" evidence="2">
    <location>
        <begin position="17"/>
        <end position="150"/>
    </location>
</feature>
<organism evidence="3 4">
    <name type="scientific">Nakamurella endophytica</name>
    <dbReference type="NCBI Taxonomy" id="1748367"/>
    <lineage>
        <taxon>Bacteria</taxon>
        <taxon>Bacillati</taxon>
        <taxon>Actinomycetota</taxon>
        <taxon>Actinomycetes</taxon>
        <taxon>Nakamurellales</taxon>
        <taxon>Nakamurellaceae</taxon>
        <taxon>Nakamurella</taxon>
    </lineage>
</organism>
<evidence type="ECO:0000313" key="3">
    <source>
        <dbReference type="EMBL" id="GGM15768.1"/>
    </source>
</evidence>
<evidence type="ECO:0000259" key="2">
    <source>
        <dbReference type="Pfam" id="PF17761"/>
    </source>
</evidence>
<reference evidence="3" key="2">
    <citation type="submission" date="2020-09" db="EMBL/GenBank/DDBJ databases">
        <authorList>
            <person name="Sun Q."/>
            <person name="Zhou Y."/>
        </authorList>
    </citation>
    <scope>NUCLEOTIDE SEQUENCE</scope>
    <source>
        <strain evidence="3">CGMCC 4.7308</strain>
    </source>
</reference>
<proteinExistence type="predicted"/>
<keyword evidence="4" id="KW-1185">Reference proteome</keyword>
<dbReference type="AlphaFoldDB" id="A0A917WMN4"/>
<dbReference type="InterPro" id="IPR009362">
    <property type="entry name" value="YhcG_C"/>
</dbReference>
<evidence type="ECO:0008006" key="5">
    <source>
        <dbReference type="Google" id="ProtNLM"/>
    </source>
</evidence>